<dbReference type="NCBIfam" id="NF033547">
    <property type="entry name" value="transpos_IS1595"/>
    <property type="match status" value="1"/>
</dbReference>
<accession>A0A844CK09</accession>
<feature type="domain" description="ISXO2-like transposase" evidence="1">
    <location>
        <begin position="126"/>
        <end position="275"/>
    </location>
</feature>
<dbReference type="InterPro" id="IPR053164">
    <property type="entry name" value="IS1016-like_transposase"/>
</dbReference>
<evidence type="ECO:0000313" key="3">
    <source>
        <dbReference type="Proteomes" id="UP000564704"/>
    </source>
</evidence>
<protein>
    <submittedName>
        <fullName evidence="2">IS1595 family transposase</fullName>
    </submittedName>
</protein>
<keyword evidence="3" id="KW-1185">Reference proteome</keyword>
<gene>
    <name evidence="2" type="ORF">FDP25_09485</name>
</gene>
<dbReference type="PANTHER" id="PTHR47163:SF2">
    <property type="entry name" value="SI:DKEY-17M8.2"/>
    <property type="match status" value="1"/>
</dbReference>
<sequence length="311" mass="35200">MNLTDPIFTDKDAAREYLEASRWADGVFCPHCGGTEKCKKLEGAKHRPGLYQCGDCRKQFTVTVGTVFERSKVPLNKWLLATFLMASSKKGISAHQLHRTIGVTYKTAWFMFHRIREAMRNDDPVSFGGGGGTVEVDETFIGRDKSKKPKGTKKGRGYAHKYKILSLVDRSTGMAKSIVVDDLKQSTLLPILRENIASEAVIYTDEAGQYANLKKEFADHDFTRHGAGEYVRGEVHTNTIEGYFSVFKRGMKGVYQHCGRQHLHRYAAEFEFRYNNRASKQVDDTMRANAILKGAEGKRMTYRRTDTRTCA</sequence>
<evidence type="ECO:0000259" key="1">
    <source>
        <dbReference type="SMART" id="SM01126"/>
    </source>
</evidence>
<evidence type="ECO:0000313" key="2">
    <source>
        <dbReference type="EMBL" id="MRU15661.1"/>
    </source>
</evidence>
<organism evidence="2 3">
    <name type="scientific">Roseovarius bejariae</name>
    <dbReference type="NCBI Taxonomy" id="2576383"/>
    <lineage>
        <taxon>Bacteria</taxon>
        <taxon>Pseudomonadati</taxon>
        <taxon>Pseudomonadota</taxon>
        <taxon>Alphaproteobacteria</taxon>
        <taxon>Rhodobacterales</taxon>
        <taxon>Roseobacteraceae</taxon>
        <taxon>Roseovarius</taxon>
    </lineage>
</organism>
<dbReference type="Pfam" id="PF12760">
    <property type="entry name" value="Zn_ribbon_IS1595"/>
    <property type="match status" value="1"/>
</dbReference>
<dbReference type="OrthoDB" id="271821at2"/>
<dbReference type="SMART" id="SM01126">
    <property type="entry name" value="DDE_Tnp_IS1595"/>
    <property type="match status" value="1"/>
</dbReference>
<dbReference type="Pfam" id="PF12762">
    <property type="entry name" value="DDE_Tnp_IS1595"/>
    <property type="match status" value="1"/>
</dbReference>
<proteinExistence type="predicted"/>
<reference evidence="2 3" key="1">
    <citation type="submission" date="2019-05" db="EMBL/GenBank/DDBJ databases">
        <title>Roseovarius bejariae sp. nov., a moderately halophylic bacterium isolated from a saline soil in Rambla Salada (Murcia).</title>
        <authorList>
            <person name="Castro D.J."/>
            <person name="Gomez-Altuve A."/>
            <person name="Reina J.C."/>
            <person name="Rodriguez M."/>
            <person name="Sampedro I."/>
            <person name="Llamas I."/>
            <person name="Martinez-Checa F."/>
        </authorList>
    </citation>
    <scope>NUCLEOTIDE SEQUENCE [LARGE SCALE GENOMIC DNA]</scope>
    <source>
        <strain evidence="2 3">A21</strain>
    </source>
</reference>
<dbReference type="Proteomes" id="UP000564704">
    <property type="component" value="Unassembled WGS sequence"/>
</dbReference>
<dbReference type="InterPro" id="IPR024442">
    <property type="entry name" value="Transposase_Zn_ribbon"/>
</dbReference>
<dbReference type="RefSeq" id="WP_154151128.1">
    <property type="nucleotide sequence ID" value="NZ_SZWE01000001.1"/>
</dbReference>
<comment type="caution">
    <text evidence="2">The sequence shown here is derived from an EMBL/GenBank/DDBJ whole genome shotgun (WGS) entry which is preliminary data.</text>
</comment>
<dbReference type="EMBL" id="SZWE01000001">
    <property type="protein sequence ID" value="MRU15661.1"/>
    <property type="molecule type" value="Genomic_DNA"/>
</dbReference>
<name>A0A844CK09_9RHOB</name>
<dbReference type="InterPro" id="IPR024445">
    <property type="entry name" value="Tnp_ISXO2-like"/>
</dbReference>
<dbReference type="AlphaFoldDB" id="A0A844CK09"/>
<dbReference type="PANTHER" id="PTHR47163">
    <property type="entry name" value="DDE_TNP_IS1595 DOMAIN-CONTAINING PROTEIN"/>
    <property type="match status" value="1"/>
</dbReference>